<organism evidence="2 3">
    <name type="scientific">Kipferlia bialata</name>
    <dbReference type="NCBI Taxonomy" id="797122"/>
    <lineage>
        <taxon>Eukaryota</taxon>
        <taxon>Metamonada</taxon>
        <taxon>Carpediemonas-like organisms</taxon>
        <taxon>Kipferlia</taxon>
    </lineage>
</organism>
<feature type="compositionally biased region" description="Basic and acidic residues" evidence="1">
    <location>
        <begin position="252"/>
        <end position="273"/>
    </location>
</feature>
<sequence>MGLPSAPPPSIPRRLRVAPTPPVSPHPYTRPSRPASTPTTPLSKAHGSGAYERLWDPKADMDYGSPFECSPGPMLPTIRAATMLARLGSQDASADWEDLYNPQTGRGSHTHSTAPVVPLSLTETVRDMHASVTRHRKGGGGCGVEEYGEDALQEANELRVVLSPEEVAGVERAAVFRECLSPPVLRAGCMPTLLDPVNSAASQCMSITHHSRVQASHTRGRRPPPAVPAPIHRPLLCATRPQEWVEGTQTLADRRRRDRQAEQEERIRDKEGDAERAKLFNFLDNHSSAASGLLAQMDPALVE</sequence>
<feature type="region of interest" description="Disordered" evidence="1">
    <location>
        <begin position="208"/>
        <end position="233"/>
    </location>
</feature>
<feature type="compositionally biased region" description="Polar residues" evidence="1">
    <location>
        <begin position="208"/>
        <end position="217"/>
    </location>
</feature>
<dbReference type="Proteomes" id="UP000265618">
    <property type="component" value="Unassembled WGS sequence"/>
</dbReference>
<dbReference type="EMBL" id="BDIP01000264">
    <property type="protein sequence ID" value="GIQ80894.1"/>
    <property type="molecule type" value="Genomic_DNA"/>
</dbReference>
<feature type="compositionally biased region" description="Pro residues" evidence="1">
    <location>
        <begin position="1"/>
        <end position="11"/>
    </location>
</feature>
<proteinExistence type="predicted"/>
<keyword evidence="3" id="KW-1185">Reference proteome</keyword>
<feature type="region of interest" description="Disordered" evidence="1">
    <location>
        <begin position="1"/>
        <end position="48"/>
    </location>
</feature>
<gene>
    <name evidence="2" type="ORF">KIPB_001770</name>
</gene>
<feature type="non-terminal residue" evidence="2">
    <location>
        <position position="1"/>
    </location>
</feature>
<protein>
    <submittedName>
        <fullName evidence="2">Uncharacterized protein</fullName>
    </submittedName>
</protein>
<comment type="caution">
    <text evidence="2">The sequence shown here is derived from an EMBL/GenBank/DDBJ whole genome shotgun (WGS) entry which is preliminary data.</text>
</comment>
<dbReference type="AlphaFoldDB" id="A0A9K3GED5"/>
<feature type="compositionally biased region" description="Low complexity" evidence="1">
    <location>
        <begin position="29"/>
        <end position="41"/>
    </location>
</feature>
<reference evidence="2 3" key="1">
    <citation type="journal article" date="2018" name="PLoS ONE">
        <title>The draft genome of Kipferlia bialata reveals reductive genome evolution in fornicate parasites.</title>
        <authorList>
            <person name="Tanifuji G."/>
            <person name="Takabayashi S."/>
            <person name="Kume K."/>
            <person name="Takagi M."/>
            <person name="Nakayama T."/>
            <person name="Kamikawa R."/>
            <person name="Inagaki Y."/>
            <person name="Hashimoto T."/>
        </authorList>
    </citation>
    <scope>NUCLEOTIDE SEQUENCE [LARGE SCALE GENOMIC DNA]</scope>
    <source>
        <strain evidence="2">NY0173</strain>
    </source>
</reference>
<evidence type="ECO:0000256" key="1">
    <source>
        <dbReference type="SAM" id="MobiDB-lite"/>
    </source>
</evidence>
<feature type="region of interest" description="Disordered" evidence="1">
    <location>
        <begin position="251"/>
        <end position="273"/>
    </location>
</feature>
<name>A0A9K3GED5_9EUKA</name>
<evidence type="ECO:0000313" key="2">
    <source>
        <dbReference type="EMBL" id="GIQ80894.1"/>
    </source>
</evidence>
<accession>A0A9K3GED5</accession>
<evidence type="ECO:0000313" key="3">
    <source>
        <dbReference type="Proteomes" id="UP000265618"/>
    </source>
</evidence>